<evidence type="ECO:0000256" key="12">
    <source>
        <dbReference type="PIRSR" id="PIRSR000853-1"/>
    </source>
</evidence>
<evidence type="ECO:0000256" key="2">
    <source>
        <dbReference type="ARBA" id="ARBA00007837"/>
    </source>
</evidence>
<dbReference type="Pfam" id="PF01326">
    <property type="entry name" value="PPDK_N"/>
    <property type="match status" value="3"/>
</dbReference>
<dbReference type="SUPFAM" id="SSF52009">
    <property type="entry name" value="Phosphohistidine domain"/>
    <property type="match status" value="1"/>
</dbReference>
<evidence type="ECO:0000256" key="8">
    <source>
        <dbReference type="ARBA" id="ARBA00022777"/>
    </source>
</evidence>
<dbReference type="InterPro" id="IPR036637">
    <property type="entry name" value="Phosphohistidine_dom_sf"/>
</dbReference>
<comment type="similarity">
    <text evidence="2 11">Belongs to the PEP-utilizing enzyme family.</text>
</comment>
<feature type="domain" description="PEP-utilising enzyme mobile" evidence="15">
    <location>
        <begin position="426"/>
        <end position="507"/>
    </location>
</feature>
<evidence type="ECO:0000256" key="11">
    <source>
        <dbReference type="PIRNR" id="PIRNR000853"/>
    </source>
</evidence>
<keyword evidence="5 18" id="KW-0808">Transferase</keyword>
<evidence type="ECO:0000256" key="5">
    <source>
        <dbReference type="ARBA" id="ARBA00022679"/>
    </source>
</evidence>
<organism evidence="18 19">
    <name type="scientific">Jeotgalibaca dankookensis</name>
    <dbReference type="NCBI Taxonomy" id="708126"/>
    <lineage>
        <taxon>Bacteria</taxon>
        <taxon>Bacillati</taxon>
        <taxon>Bacillota</taxon>
        <taxon>Bacilli</taxon>
        <taxon>Lactobacillales</taxon>
        <taxon>Carnobacteriaceae</taxon>
        <taxon>Jeotgalibaca</taxon>
    </lineage>
</organism>
<dbReference type="AlphaFoldDB" id="A0A1S6IPJ1"/>
<dbReference type="GO" id="GO:0016301">
    <property type="term" value="F:kinase activity"/>
    <property type="evidence" value="ECO:0007669"/>
    <property type="project" value="UniProtKB-UniRule"/>
</dbReference>
<keyword evidence="6 14" id="KW-0479">Metal-binding</keyword>
<dbReference type="InterPro" id="IPR040442">
    <property type="entry name" value="Pyrv_kinase-like_dom_sf"/>
</dbReference>
<evidence type="ECO:0000313" key="19">
    <source>
        <dbReference type="Proteomes" id="UP000188993"/>
    </source>
</evidence>
<feature type="active site" description="Tele-phosphohistidine intermediate" evidence="12">
    <location>
        <position position="459"/>
    </location>
</feature>
<dbReference type="EC" id="2.7.9.1" evidence="3 11"/>
<feature type="binding site" evidence="13">
    <location>
        <position position="774"/>
    </location>
    <ligand>
        <name>substrate</name>
    </ligand>
</feature>
<name>A0A1S6IPJ1_9LACT</name>
<dbReference type="Pfam" id="PF02896">
    <property type="entry name" value="PEP-utilizers_C"/>
    <property type="match status" value="1"/>
</dbReference>
<gene>
    <name evidence="18" type="primary">ppdK</name>
    <name evidence="18" type="ORF">BW727_101000</name>
</gene>
<dbReference type="EMBL" id="CP019728">
    <property type="protein sequence ID" value="AQS53370.1"/>
    <property type="molecule type" value="Genomic_DNA"/>
</dbReference>
<dbReference type="Pfam" id="PF00391">
    <property type="entry name" value="PEP-utilizers"/>
    <property type="match status" value="1"/>
</dbReference>
<comment type="cofactor">
    <cofactor evidence="1 11 14">
        <name>Mg(2+)</name>
        <dbReference type="ChEBI" id="CHEBI:18420"/>
    </cofactor>
</comment>
<dbReference type="InterPro" id="IPR013815">
    <property type="entry name" value="ATP_grasp_subdomain_1"/>
</dbReference>
<keyword evidence="8 18" id="KW-0418">Kinase</keyword>
<dbReference type="InterPro" id="IPR010121">
    <property type="entry name" value="Pyruvate_phosphate_dikinase"/>
</dbReference>
<dbReference type="PROSITE" id="PS00370">
    <property type="entry name" value="PEP_ENZYMES_PHOS_SITE"/>
    <property type="match status" value="1"/>
</dbReference>
<dbReference type="GO" id="GO:0005524">
    <property type="term" value="F:ATP binding"/>
    <property type="evidence" value="ECO:0007669"/>
    <property type="project" value="UniProtKB-UniRule"/>
</dbReference>
<evidence type="ECO:0000256" key="4">
    <source>
        <dbReference type="ARBA" id="ARBA00020138"/>
    </source>
</evidence>
<dbReference type="SUPFAM" id="SSF56059">
    <property type="entry name" value="Glutathione synthetase ATP-binding domain-like"/>
    <property type="match status" value="1"/>
</dbReference>
<evidence type="ECO:0000256" key="7">
    <source>
        <dbReference type="ARBA" id="ARBA00022741"/>
    </source>
</evidence>
<dbReference type="KEGG" id="jda:BW727_101000"/>
<dbReference type="PANTHER" id="PTHR22931:SF9">
    <property type="entry name" value="PYRUVATE, PHOSPHATE DIKINASE 1, CHLOROPLASTIC"/>
    <property type="match status" value="1"/>
</dbReference>
<reference evidence="18 19" key="1">
    <citation type="journal article" date="2014" name="Int. J. Syst. Evol. Microbiol.">
        <title>Jeotgalibaca dankookensis gen. nov., sp. nov., a member of the family Carnobacteriaceae, isolated from seujeot (Korean traditional food).</title>
        <authorList>
            <person name="Lee D.G."/>
            <person name="Trujillo M.E."/>
            <person name="Kang H."/>
            <person name="Ahn T.Y."/>
        </authorList>
    </citation>
    <scope>NUCLEOTIDE SEQUENCE [LARGE SCALE GENOMIC DNA]</scope>
    <source>
        <strain evidence="18 19">EX-07</strain>
    </source>
</reference>
<evidence type="ECO:0000256" key="10">
    <source>
        <dbReference type="ARBA" id="ARBA00022842"/>
    </source>
</evidence>
<dbReference type="InterPro" id="IPR002192">
    <property type="entry name" value="PPDK_AMP/ATP-bd"/>
</dbReference>
<dbReference type="STRING" id="708126.BW727_101000"/>
<evidence type="ECO:0000256" key="13">
    <source>
        <dbReference type="PIRSR" id="PIRSR000853-2"/>
    </source>
</evidence>
<feature type="binding site" evidence="13">
    <location>
        <position position="772"/>
    </location>
    <ligand>
        <name>substrate</name>
    </ligand>
</feature>
<evidence type="ECO:0000256" key="3">
    <source>
        <dbReference type="ARBA" id="ARBA00011994"/>
    </source>
</evidence>
<comment type="catalytic activity">
    <reaction evidence="11">
        <text>pyruvate + phosphate + ATP = phosphoenolpyruvate + AMP + diphosphate + H(+)</text>
        <dbReference type="Rhea" id="RHEA:10756"/>
        <dbReference type="ChEBI" id="CHEBI:15361"/>
        <dbReference type="ChEBI" id="CHEBI:15378"/>
        <dbReference type="ChEBI" id="CHEBI:30616"/>
        <dbReference type="ChEBI" id="CHEBI:33019"/>
        <dbReference type="ChEBI" id="CHEBI:43474"/>
        <dbReference type="ChEBI" id="CHEBI:58702"/>
        <dbReference type="ChEBI" id="CHEBI:456215"/>
        <dbReference type="EC" id="2.7.9.1"/>
    </reaction>
</comment>
<dbReference type="Proteomes" id="UP000188993">
    <property type="component" value="Chromosome"/>
</dbReference>
<evidence type="ECO:0000259" key="15">
    <source>
        <dbReference type="Pfam" id="PF00391"/>
    </source>
</evidence>
<dbReference type="PROSITE" id="PS00742">
    <property type="entry name" value="PEP_ENZYMES_2"/>
    <property type="match status" value="1"/>
</dbReference>
<dbReference type="SUPFAM" id="SSF51621">
    <property type="entry name" value="Phosphoenolpyruvate/pyruvate domain"/>
    <property type="match status" value="1"/>
</dbReference>
<feature type="domain" description="Pyruvate phosphate dikinase AMP/ATP-binding" evidence="16">
    <location>
        <begin position="304"/>
        <end position="355"/>
    </location>
</feature>
<dbReference type="GO" id="GO:0050242">
    <property type="term" value="F:pyruvate, phosphate dikinase activity"/>
    <property type="evidence" value="ECO:0007669"/>
    <property type="project" value="UniProtKB-UniRule"/>
</dbReference>
<feature type="binding site" evidence="13">
    <location>
        <position position="566"/>
    </location>
    <ligand>
        <name>substrate</name>
    </ligand>
</feature>
<feature type="binding site" evidence="14">
    <location>
        <position position="751"/>
    </location>
    <ligand>
        <name>Mg(2+)</name>
        <dbReference type="ChEBI" id="CHEBI:18420"/>
    </ligand>
</feature>
<feature type="active site" description="Proton donor" evidence="12">
    <location>
        <position position="838"/>
    </location>
</feature>
<feature type="binding site" evidence="13">
    <location>
        <position position="751"/>
    </location>
    <ligand>
        <name>substrate</name>
    </ligand>
</feature>
<feature type="binding site" evidence="14">
    <location>
        <position position="775"/>
    </location>
    <ligand>
        <name>Mg(2+)</name>
        <dbReference type="ChEBI" id="CHEBI:18420"/>
    </ligand>
</feature>
<dbReference type="Gene3D" id="1.20.80.30">
    <property type="match status" value="1"/>
</dbReference>
<evidence type="ECO:0000259" key="16">
    <source>
        <dbReference type="Pfam" id="PF01326"/>
    </source>
</evidence>
<keyword evidence="19" id="KW-1185">Reference proteome</keyword>
<protein>
    <recommendedName>
        <fullName evidence="4 11">Pyruvate, phosphate dikinase</fullName>
        <ecNumber evidence="3 11">2.7.9.1</ecNumber>
    </recommendedName>
</protein>
<dbReference type="NCBIfam" id="TIGR01828">
    <property type="entry name" value="pyru_phos_dikin"/>
    <property type="match status" value="1"/>
</dbReference>
<dbReference type="InterPro" id="IPR000121">
    <property type="entry name" value="PEP_util_C"/>
</dbReference>
<feature type="domain" description="Pyruvate phosphate dikinase AMP/ATP-binding" evidence="16">
    <location>
        <begin position="204"/>
        <end position="295"/>
    </location>
</feature>
<dbReference type="InterPro" id="IPR018274">
    <property type="entry name" value="PEP_util_AS"/>
</dbReference>
<feature type="binding site" evidence="13">
    <location>
        <position position="622"/>
    </location>
    <ligand>
        <name>substrate</name>
    </ligand>
</feature>
<keyword evidence="18" id="KW-0670">Pyruvate</keyword>
<dbReference type="Gene3D" id="3.20.20.60">
    <property type="entry name" value="Phosphoenolpyruvate-binding domains"/>
    <property type="match status" value="1"/>
</dbReference>
<accession>A0A1S6IPJ1</accession>
<dbReference type="InterPro" id="IPR008279">
    <property type="entry name" value="PEP-util_enz_mobile_dom"/>
</dbReference>
<feature type="binding site" evidence="13">
    <location>
        <position position="773"/>
    </location>
    <ligand>
        <name>substrate</name>
    </ligand>
</feature>
<keyword evidence="10 14" id="KW-0460">Magnesium</keyword>
<dbReference type="InterPro" id="IPR015813">
    <property type="entry name" value="Pyrv/PenolPyrv_kinase-like_dom"/>
</dbReference>
<keyword evidence="7" id="KW-0547">Nucleotide-binding</keyword>
<keyword evidence="9" id="KW-0067">ATP-binding</keyword>
<dbReference type="Gene3D" id="3.50.30.10">
    <property type="entry name" value="Phosphohistidine domain"/>
    <property type="match status" value="1"/>
</dbReference>
<evidence type="ECO:0000313" key="18">
    <source>
        <dbReference type="EMBL" id="AQS53370.1"/>
    </source>
</evidence>
<evidence type="ECO:0000256" key="6">
    <source>
        <dbReference type="ARBA" id="ARBA00022723"/>
    </source>
</evidence>
<evidence type="ECO:0000256" key="14">
    <source>
        <dbReference type="PIRSR" id="PIRSR000853-3"/>
    </source>
</evidence>
<dbReference type="RefSeq" id="WP_227807229.1">
    <property type="nucleotide sequence ID" value="NZ_BBYN01000018.1"/>
</dbReference>
<proteinExistence type="inferred from homology"/>
<evidence type="ECO:0000256" key="1">
    <source>
        <dbReference type="ARBA" id="ARBA00001946"/>
    </source>
</evidence>
<dbReference type="NCBIfam" id="NF004531">
    <property type="entry name" value="PRK05878.1"/>
    <property type="match status" value="1"/>
</dbReference>
<dbReference type="Gene3D" id="3.30.470.20">
    <property type="entry name" value="ATP-grasp fold, B domain"/>
    <property type="match status" value="1"/>
</dbReference>
<evidence type="ECO:0000259" key="17">
    <source>
        <dbReference type="Pfam" id="PF02896"/>
    </source>
</evidence>
<dbReference type="Gene3D" id="3.30.1490.20">
    <property type="entry name" value="ATP-grasp fold, A domain"/>
    <property type="match status" value="1"/>
</dbReference>
<sequence>MIVTEKDTKFVYAFEEGQKEMVDLLGGKGSNLAEMTRLGLPVPSGFTISTQACLNYLKNNKLDSELILQIEKKAEELEIKTNKKFNDLVSPLLVSVRSGAKFSMPGMMDTVLNLGMNDVTVETIAKITGNSAFAYDSYRRFIQMFSDVVKEVDRQLFEQELTYYKEKQGYQYDTQMKERDWKIITQLYKEIYANEVNEQFPQEPEKQLLESIEAVFKSWNNPRAKTYRRMHAISDDLGTAVTVQEMVFGNTGMKSGTGVAFTRNPSNGKQGLFGEFLINAQGEDVVAGIRTPQDISQLAKIMPEAYQKFTDLAALLEAHYHDMQDIEFTIEEGQLFILQTRNGKRTPRAAIEIAIDLVEEGVISKEEALKRLTPQMLEQLLHPTFVAKELAQHEVFAQGLPASPGSASGKVYFTAEAAKKANQAGEKTVLLRKETSPEDIEGMAISEAIVTAHGGMTSHAAVVARGMGTCCVVGCEKLQIEEGSKKATVAGHTIEEGTVISVDGSTGCIYMGEIAKEKPTDESTALGKIVSWSKEIGTIKVMANAETEKEIAEAFQLGAEGMGLVRTEHMFFGEKRIVEMRKMILSPDPTAKKAALMNLKTFQKEDFKVIYRLAKEKSATIRLLDPPLHEFIPVGKEVAKMATILGISEAEVNQRIANLAENNPMLGHRGCRLAITNPEIYEMQVAAIMEAAIEVTEELGNESVIQPEIMIPLVSIEKEIVFIKEKLEKIISNTFIEKGKEIPYLIGTMLETPRACLIADKISKHVDFISFGTNDLTQLTFGFSRDDIGKFVNDYERQQIIESDPFQHLDKDGVGKLLKIAINSVKENESSDVSIGICGEVGGDPQSIEFLLNEGIQYVSCSPYRIPAALLTIAKLNIS</sequence>
<feature type="domain" description="PEP-utilising enzyme C-terminal" evidence="17">
    <location>
        <begin position="522"/>
        <end position="876"/>
    </location>
</feature>
<evidence type="ECO:0000256" key="9">
    <source>
        <dbReference type="ARBA" id="ARBA00022840"/>
    </source>
</evidence>
<dbReference type="PANTHER" id="PTHR22931">
    <property type="entry name" value="PHOSPHOENOLPYRUVATE DIKINASE-RELATED"/>
    <property type="match status" value="1"/>
</dbReference>
<feature type="domain" description="Pyruvate phosphate dikinase AMP/ATP-binding" evidence="16">
    <location>
        <begin position="23"/>
        <end position="72"/>
    </location>
</feature>
<dbReference type="GO" id="GO:0046872">
    <property type="term" value="F:metal ion binding"/>
    <property type="evidence" value="ECO:0007669"/>
    <property type="project" value="UniProtKB-UniRule"/>
</dbReference>
<dbReference type="InterPro" id="IPR023151">
    <property type="entry name" value="PEP_util_CS"/>
</dbReference>
<feature type="binding site" evidence="13">
    <location>
        <position position="775"/>
    </location>
    <ligand>
        <name>substrate</name>
    </ligand>
</feature>
<dbReference type="Gene3D" id="1.10.189.10">
    <property type="entry name" value="Pyruvate Phosphate Dikinase, domain 2"/>
    <property type="match status" value="1"/>
</dbReference>
<dbReference type="PIRSF" id="PIRSF000853">
    <property type="entry name" value="PPDK"/>
    <property type="match status" value="1"/>
</dbReference>